<dbReference type="PROSITE" id="PS50835">
    <property type="entry name" value="IG_LIKE"/>
    <property type="match status" value="2"/>
</dbReference>
<reference evidence="10" key="1">
    <citation type="submission" date="2021-02" db="EMBL/GenBank/DDBJ databases">
        <authorList>
            <person name="Nowell W R."/>
        </authorList>
    </citation>
    <scope>NUCLEOTIDE SEQUENCE</scope>
</reference>
<feature type="transmembrane region" description="Helical" evidence="5">
    <location>
        <begin position="334"/>
        <end position="356"/>
    </location>
</feature>
<feature type="domain" description="Ig-like" evidence="7">
    <location>
        <begin position="208"/>
        <end position="302"/>
    </location>
</feature>
<evidence type="ECO:0000313" key="10">
    <source>
        <dbReference type="EMBL" id="CAF1037155.1"/>
    </source>
</evidence>
<accession>A0A814JEV7</accession>
<evidence type="ECO:0000313" key="8">
    <source>
        <dbReference type="EMBL" id="CAF0901027.1"/>
    </source>
</evidence>
<dbReference type="SUPFAM" id="SSF48726">
    <property type="entry name" value="Immunoglobulin"/>
    <property type="match status" value="3"/>
</dbReference>
<evidence type="ECO:0000256" key="1">
    <source>
        <dbReference type="ARBA" id="ARBA00022729"/>
    </source>
</evidence>
<evidence type="ECO:0000313" key="11">
    <source>
        <dbReference type="EMBL" id="CAF1199552.1"/>
    </source>
</evidence>
<evidence type="ECO:0000259" key="7">
    <source>
        <dbReference type="PROSITE" id="PS50835"/>
    </source>
</evidence>
<evidence type="ECO:0000313" key="14">
    <source>
        <dbReference type="Proteomes" id="UP000663882"/>
    </source>
</evidence>
<evidence type="ECO:0000313" key="9">
    <source>
        <dbReference type="EMBL" id="CAF0950578.1"/>
    </source>
</evidence>
<organism evidence="10 14">
    <name type="scientific">Rotaria sordida</name>
    <dbReference type="NCBI Taxonomy" id="392033"/>
    <lineage>
        <taxon>Eukaryota</taxon>
        <taxon>Metazoa</taxon>
        <taxon>Spiralia</taxon>
        <taxon>Gnathifera</taxon>
        <taxon>Rotifera</taxon>
        <taxon>Eurotatoria</taxon>
        <taxon>Bdelloidea</taxon>
        <taxon>Philodinida</taxon>
        <taxon>Philodinidae</taxon>
        <taxon>Rotaria</taxon>
    </lineage>
</organism>
<dbReference type="Gene3D" id="2.60.40.10">
    <property type="entry name" value="Immunoglobulins"/>
    <property type="match status" value="3"/>
</dbReference>
<evidence type="ECO:0000256" key="6">
    <source>
        <dbReference type="SAM" id="SignalP"/>
    </source>
</evidence>
<dbReference type="InterPro" id="IPR013783">
    <property type="entry name" value="Ig-like_fold"/>
</dbReference>
<dbReference type="InterPro" id="IPR013098">
    <property type="entry name" value="Ig_I-set"/>
</dbReference>
<dbReference type="EMBL" id="CAJNOL010000821">
    <property type="protein sequence ID" value="CAF1209721.1"/>
    <property type="molecule type" value="Genomic_DNA"/>
</dbReference>
<keyword evidence="3" id="KW-1015">Disulfide bond</keyword>
<dbReference type="PIRSF" id="PIRSF000615">
    <property type="entry name" value="TyrPK_CSF1-R"/>
    <property type="match status" value="1"/>
</dbReference>
<feature type="domain" description="Ig-like" evidence="7">
    <location>
        <begin position="117"/>
        <end position="203"/>
    </location>
</feature>
<dbReference type="PANTHER" id="PTHR12231:SF253">
    <property type="entry name" value="DPR-INTERACTING PROTEIN ETA, ISOFORM B-RELATED"/>
    <property type="match status" value="1"/>
</dbReference>
<evidence type="ECO:0000256" key="2">
    <source>
        <dbReference type="ARBA" id="ARBA00022737"/>
    </source>
</evidence>
<protein>
    <recommendedName>
        <fullName evidence="7">Ig-like domain-containing protein</fullName>
    </recommendedName>
</protein>
<evidence type="ECO:0000256" key="3">
    <source>
        <dbReference type="ARBA" id="ARBA00023157"/>
    </source>
</evidence>
<dbReference type="EMBL" id="CAJNOO010000803">
    <property type="protein sequence ID" value="CAF1037155.1"/>
    <property type="molecule type" value="Genomic_DNA"/>
</dbReference>
<sequence>MIIILILFLSLCHLLSSDQILRKNIGQDVTFSCFFENESQLEQVSFMHQTTGDLLSLGSELFIDKSLTNNHMKLNRFSSNRLDFRILSVNQNDSGLYTCMYNDEKLSSYLLEIFVPPRFISFSPLGASVLYPEGSSMNLSCHAYAYPSTNITWIYRNKNKQSKTIHYGEDIYISLLESTDSGSYECIASNGYHEKISRSFYVTIQYPPRVIINKFIDFNIKPIELNCQICSVPLPHIKWIKNGINISNEHSFIIKTDFPSIETEECLITILTIHDSSDEKYGRYECRAENILGHHSDHIDFNPKYILQTKSQNENIALLIVLNNTNKISNSSKYLFQLINHFFLIFILLIINFVYLQ</sequence>
<dbReference type="Proteomes" id="UP000663870">
    <property type="component" value="Unassembled WGS sequence"/>
</dbReference>
<feature type="chain" id="PRO_5036224882" description="Ig-like domain-containing protein" evidence="6">
    <location>
        <begin position="18"/>
        <end position="357"/>
    </location>
</feature>
<dbReference type="InterPro" id="IPR013151">
    <property type="entry name" value="Immunoglobulin_dom"/>
</dbReference>
<dbReference type="EMBL" id="CAJNOH010000219">
    <property type="protein sequence ID" value="CAF0950578.1"/>
    <property type="molecule type" value="Genomic_DNA"/>
</dbReference>
<dbReference type="EMBL" id="CAJNOU010000174">
    <property type="protein sequence ID" value="CAF0901027.1"/>
    <property type="molecule type" value="Genomic_DNA"/>
</dbReference>
<evidence type="ECO:0000313" key="13">
    <source>
        <dbReference type="Proteomes" id="UP000663870"/>
    </source>
</evidence>
<dbReference type="GO" id="GO:0043005">
    <property type="term" value="C:neuron projection"/>
    <property type="evidence" value="ECO:0007669"/>
    <property type="project" value="TreeGrafter"/>
</dbReference>
<dbReference type="InterPro" id="IPR003599">
    <property type="entry name" value="Ig_sub"/>
</dbReference>
<dbReference type="PANTHER" id="PTHR12231">
    <property type="entry name" value="CTX-RELATED TYPE I TRANSMEMBRANE PROTEIN"/>
    <property type="match status" value="1"/>
</dbReference>
<keyword evidence="4" id="KW-0393">Immunoglobulin domain</keyword>
<dbReference type="SMART" id="SM00409">
    <property type="entry name" value="IG"/>
    <property type="match status" value="2"/>
</dbReference>
<dbReference type="InterPro" id="IPR003598">
    <property type="entry name" value="Ig_sub2"/>
</dbReference>
<dbReference type="InterPro" id="IPR036179">
    <property type="entry name" value="Ig-like_dom_sf"/>
</dbReference>
<gene>
    <name evidence="11" type="ORF">JXQ802_LOCUS24337</name>
    <name evidence="12" type="ORF">JXQ802_LOCUS24869</name>
    <name evidence="9" type="ORF">PYM288_LOCUS12099</name>
    <name evidence="10" type="ORF">RFH988_LOCUS16021</name>
    <name evidence="8" type="ORF">SEV965_LOCUS5637</name>
</gene>
<comment type="caution">
    <text evidence="10">The sequence shown here is derived from an EMBL/GenBank/DDBJ whole genome shotgun (WGS) entry which is preliminary data.</text>
</comment>
<keyword evidence="2" id="KW-0677">Repeat</keyword>
<keyword evidence="5" id="KW-0812">Transmembrane</keyword>
<name>A0A814JEV7_9BILA</name>
<dbReference type="AlphaFoldDB" id="A0A814JEV7"/>
<keyword evidence="5" id="KW-1133">Transmembrane helix</keyword>
<evidence type="ECO:0000256" key="5">
    <source>
        <dbReference type="SAM" id="Phobius"/>
    </source>
</evidence>
<dbReference type="Proteomes" id="UP000663882">
    <property type="component" value="Unassembled WGS sequence"/>
</dbReference>
<dbReference type="Proteomes" id="UP000663889">
    <property type="component" value="Unassembled WGS sequence"/>
</dbReference>
<keyword evidence="13" id="KW-1185">Reference proteome</keyword>
<evidence type="ECO:0000256" key="4">
    <source>
        <dbReference type="ARBA" id="ARBA00023319"/>
    </source>
</evidence>
<dbReference type="OrthoDB" id="10010359at2759"/>
<dbReference type="Pfam" id="PF07679">
    <property type="entry name" value="I-set"/>
    <property type="match status" value="1"/>
</dbReference>
<dbReference type="Pfam" id="PF00047">
    <property type="entry name" value="ig"/>
    <property type="match status" value="1"/>
</dbReference>
<dbReference type="Pfam" id="PF13927">
    <property type="entry name" value="Ig_3"/>
    <property type="match status" value="1"/>
</dbReference>
<dbReference type="Proteomes" id="UP000663854">
    <property type="component" value="Unassembled WGS sequence"/>
</dbReference>
<keyword evidence="1 6" id="KW-0732">Signal</keyword>
<dbReference type="EMBL" id="CAJNOL010000788">
    <property type="protein sequence ID" value="CAF1199552.1"/>
    <property type="molecule type" value="Genomic_DNA"/>
</dbReference>
<dbReference type="InterPro" id="IPR051170">
    <property type="entry name" value="Neural/epithelial_adhesion"/>
</dbReference>
<dbReference type="InterPro" id="IPR007110">
    <property type="entry name" value="Ig-like_dom"/>
</dbReference>
<proteinExistence type="predicted"/>
<evidence type="ECO:0000313" key="12">
    <source>
        <dbReference type="EMBL" id="CAF1209721.1"/>
    </source>
</evidence>
<dbReference type="SMART" id="SM00408">
    <property type="entry name" value="IGc2"/>
    <property type="match status" value="3"/>
</dbReference>
<keyword evidence="5" id="KW-0472">Membrane</keyword>
<feature type="signal peptide" evidence="6">
    <location>
        <begin position="1"/>
        <end position="17"/>
    </location>
</feature>